<protein>
    <recommendedName>
        <fullName evidence="4">Holliday junction resolvase</fullName>
    </recommendedName>
</protein>
<evidence type="ECO:0008006" key="4">
    <source>
        <dbReference type="Google" id="ProtNLM"/>
    </source>
</evidence>
<dbReference type="Proteomes" id="UP000278475">
    <property type="component" value="Unassembled WGS sequence"/>
</dbReference>
<gene>
    <name evidence="2" type="ORF">DRJ31_03155</name>
</gene>
<sequence length="118" mass="13954">MGKLKRGIAEEYLYKNKLQKSGNFVFRVAGSLSPADLIVVTKDKVKFIQVKYTKKKCYYFSRFDIEEWKNLKKLKEWNPNIEIEFVIIFKRGMGKKPRIVILRPSVDELPKKVEIPKD</sequence>
<dbReference type="Pfam" id="PF01870">
    <property type="entry name" value="Hjc"/>
    <property type="match status" value="1"/>
</dbReference>
<dbReference type="InterPro" id="IPR002732">
    <property type="entry name" value="Hjc"/>
</dbReference>
<dbReference type="InterPro" id="IPR011335">
    <property type="entry name" value="Restrct_endonuc-II-like"/>
</dbReference>
<dbReference type="EMBL" id="QMQV01000018">
    <property type="protein sequence ID" value="RLE49909.1"/>
    <property type="molecule type" value="Genomic_DNA"/>
</dbReference>
<dbReference type="GO" id="GO:0008821">
    <property type="term" value="F:crossover junction DNA endonuclease activity"/>
    <property type="evidence" value="ECO:0007669"/>
    <property type="project" value="UniProtKB-EC"/>
</dbReference>
<dbReference type="AlphaFoldDB" id="A0A497ERS6"/>
<evidence type="ECO:0000313" key="2">
    <source>
        <dbReference type="EMBL" id="RLE49909.1"/>
    </source>
</evidence>
<proteinExistence type="predicted"/>
<comment type="catalytic activity">
    <reaction evidence="1">
        <text>Endonucleolytic cleavage at a junction such as a reciprocal single-stranded crossover between two homologous DNA duplexes (Holliday junction).</text>
        <dbReference type="EC" id="3.1.21.10"/>
    </reaction>
</comment>
<dbReference type="GO" id="GO:0003676">
    <property type="term" value="F:nucleic acid binding"/>
    <property type="evidence" value="ECO:0007669"/>
    <property type="project" value="InterPro"/>
</dbReference>
<reference evidence="2 3" key="1">
    <citation type="submission" date="2018-06" db="EMBL/GenBank/DDBJ databases">
        <title>Extensive metabolic versatility and redundancy in microbially diverse, dynamic hydrothermal sediments.</title>
        <authorList>
            <person name="Dombrowski N."/>
            <person name="Teske A."/>
            <person name="Baker B.J."/>
        </authorList>
    </citation>
    <scope>NUCLEOTIDE SEQUENCE [LARGE SCALE GENOMIC DNA]</scope>
    <source>
        <strain evidence="2">B66_G16</strain>
    </source>
</reference>
<comment type="caution">
    <text evidence="2">The sequence shown here is derived from an EMBL/GenBank/DDBJ whole genome shotgun (WGS) entry which is preliminary data.</text>
</comment>
<name>A0A497ERS6_9CREN</name>
<accession>A0A497ERS6</accession>
<dbReference type="Gene3D" id="3.40.1350.10">
    <property type="match status" value="1"/>
</dbReference>
<dbReference type="SUPFAM" id="SSF52980">
    <property type="entry name" value="Restriction endonuclease-like"/>
    <property type="match status" value="1"/>
</dbReference>
<organism evidence="2 3">
    <name type="scientific">Thermoproteota archaeon</name>
    <dbReference type="NCBI Taxonomy" id="2056631"/>
    <lineage>
        <taxon>Archaea</taxon>
        <taxon>Thermoproteota</taxon>
    </lineage>
</organism>
<evidence type="ECO:0000313" key="3">
    <source>
        <dbReference type="Proteomes" id="UP000278475"/>
    </source>
</evidence>
<evidence type="ECO:0000256" key="1">
    <source>
        <dbReference type="ARBA" id="ARBA00029354"/>
    </source>
</evidence>
<dbReference type="InterPro" id="IPR011856">
    <property type="entry name" value="tRNA_endonuc-like_dom_sf"/>
</dbReference>